<dbReference type="EMBL" id="CHKL01000022">
    <property type="protein sequence ID" value="COV66000.1"/>
    <property type="molecule type" value="Genomic_DNA"/>
</dbReference>
<evidence type="ECO:0000313" key="10">
    <source>
        <dbReference type="EMBL" id="COV98499.1"/>
    </source>
</evidence>
<dbReference type="EMBL" id="CSAJ01000132">
    <property type="protein sequence ID" value="COV98499.1"/>
    <property type="molecule type" value="Genomic_DNA"/>
</dbReference>
<accession>A0A0E9ABJ6</accession>
<dbReference type="EMBL" id="LR027516">
    <property type="protein sequence ID" value="VCU50362.1"/>
    <property type="molecule type" value="Genomic_DNA"/>
</dbReference>
<evidence type="ECO:0000313" key="8">
    <source>
        <dbReference type="EMBL" id="COV66000.1"/>
    </source>
</evidence>
<dbReference type="Proteomes" id="UP000050164">
    <property type="component" value="Unassembled WGS sequence"/>
</dbReference>
<evidence type="ECO:0000313" key="19">
    <source>
        <dbReference type="Proteomes" id="UP000048948"/>
    </source>
</evidence>
<reference evidence="11 23" key="5">
    <citation type="submission" date="2017-02" db="EMBL/GenBank/DDBJ databases">
        <title>Protein polymorphisms may explain contrasting epidemiological fitness of two variants of a multidrug-resistant Mycobacterium tuberculosis strain.</title>
        <authorList>
            <person name="Bigi M.M."/>
            <person name="Lopez B."/>
            <person name="Blanco F.C."/>
            <person name="Sasiain M.C."/>
            <person name="De La Barrera S."/>
            <person name="Ritacco V."/>
            <person name="Bigi F."/>
            <person name="Soria M.A."/>
        </authorList>
    </citation>
    <scope>NUCLEOTIDE SEQUENCE [LARGE SCALE GENOMIC DNA]</scope>
    <source>
        <strain evidence="11 23">6548</strain>
    </source>
</reference>
<reference evidence="11 23" key="4">
    <citation type="submission" date="2016-04" db="EMBL/GenBank/DDBJ databases">
        <authorList>
            <person name="Bigi M."/>
            <person name="Bigi F."/>
            <person name="Soria M.A."/>
        </authorList>
    </citation>
    <scope>NUCLEOTIDE SEQUENCE [LARGE SCALE GENOMIC DNA]</scope>
    <source>
        <strain evidence="11 23">6548</strain>
    </source>
</reference>
<evidence type="ECO:0000313" key="16">
    <source>
        <dbReference type="Proteomes" id="UP000045842"/>
    </source>
</evidence>
<evidence type="ECO:0000313" key="21">
    <source>
        <dbReference type="Proteomes" id="UP000050139"/>
    </source>
</evidence>
<dbReference type="EMBL" id="CNFU01000215">
    <property type="protein sequence ID" value="CKR44635.1"/>
    <property type="molecule type" value="Genomic_DNA"/>
</dbReference>
<dbReference type="Proteomes" id="UP000050139">
    <property type="component" value="Unassembled WGS sequence"/>
</dbReference>
<dbReference type="Proteomes" id="UP000044938">
    <property type="component" value="Unassembled WGS sequence"/>
</dbReference>
<evidence type="ECO:0000313" key="23">
    <source>
        <dbReference type="Proteomes" id="UP000189452"/>
    </source>
</evidence>
<evidence type="ECO:0000313" key="5">
    <source>
        <dbReference type="EMBL" id="CLW80120.1"/>
    </source>
</evidence>
<evidence type="ECO:0000313" key="18">
    <source>
        <dbReference type="Proteomes" id="UP000048600"/>
    </source>
</evidence>
<dbReference type="Proteomes" id="UP000039217">
    <property type="component" value="Unassembled WGS sequence"/>
</dbReference>
<evidence type="ECO:0000313" key="20">
    <source>
        <dbReference type="Proteomes" id="UP000049023"/>
    </source>
</evidence>
<evidence type="ECO:0000313" key="11">
    <source>
        <dbReference type="EMBL" id="OMH60022.1"/>
    </source>
</evidence>
<name>A0A0E9ABJ6_MYCTX</name>
<dbReference type="STRING" id="115862.BBG46_10900"/>
<evidence type="ECO:0000313" key="6">
    <source>
        <dbReference type="EMBL" id="CNV55552.1"/>
    </source>
</evidence>
<dbReference type="Proteomes" id="UP000038802">
    <property type="component" value="Unassembled WGS sequence"/>
</dbReference>
<gene>
    <name evidence="11" type="ORF">A4S10_02193</name>
    <name evidence="12" type="ORF">DKC2_2203</name>
    <name evidence="1" type="ORF">ERS007657_02439</name>
    <name evidence="6" type="ORF">ERS007661_02686</name>
    <name evidence="7" type="ORF">ERS007679_01370</name>
    <name evidence="9" type="ORF">ERS007703_02397</name>
    <name evidence="10" type="ORF">ERS007720_01353</name>
    <name evidence="8" type="ORF">ERS007741_00378</name>
    <name evidence="3" type="ORF">ERS027646_01718</name>
    <name evidence="4" type="ORF">ERS027659_04276</name>
    <name evidence="2" type="ORF">ERS027661_01334</name>
    <name evidence="5" type="ORF">ERS094118_03333</name>
</gene>
<dbReference type="Proteomes" id="UP000048600">
    <property type="component" value="Unassembled WGS sequence"/>
</dbReference>
<evidence type="ECO:0000313" key="1">
    <source>
        <dbReference type="EMBL" id="CFR85904.1"/>
    </source>
</evidence>
<dbReference type="Proteomes" id="UP000046680">
    <property type="component" value="Unassembled WGS sequence"/>
</dbReference>
<reference evidence="13 14" key="2">
    <citation type="submission" date="2015-03" db="EMBL/GenBank/DDBJ databases">
        <authorList>
            <consortium name="Pathogen Informatics"/>
        </authorList>
    </citation>
    <scope>NUCLEOTIDE SEQUENCE [LARGE SCALE GENOMIC DNA]</scope>
    <source>
        <strain evidence="3 19">Bir 172</strain>
        <strain evidence="4 22">Bir 185</strain>
        <strain evidence="2 20">Bir 187</strain>
        <strain evidence="1 17">C09601061</strain>
        <strain evidence="6 14">D00501624</strain>
        <strain evidence="7 16">G09801536</strain>
        <strain evidence="13">K00500041</strain>
        <strain evidence="10 15">M09401471</strain>
        <strain evidence="8 18">P00601463</strain>
    </source>
</reference>
<evidence type="ECO:0000313" key="13">
    <source>
        <dbReference type="Proteomes" id="UP000038802"/>
    </source>
</evidence>
<evidence type="ECO:0000313" key="17">
    <source>
        <dbReference type="Proteomes" id="UP000046680"/>
    </source>
</evidence>
<evidence type="ECO:0000313" key="4">
    <source>
        <dbReference type="EMBL" id="CKT34434.1"/>
    </source>
</evidence>
<dbReference type="Proteomes" id="UP000048948">
    <property type="component" value="Unassembled WGS sequence"/>
</dbReference>
<evidence type="ECO:0000313" key="7">
    <source>
        <dbReference type="EMBL" id="COV23058.1"/>
    </source>
</evidence>
<reference evidence="5 21" key="3">
    <citation type="submission" date="2015-03" db="EMBL/GenBank/DDBJ databases">
        <authorList>
            <consortium name="Pathogen Informatics"/>
            <person name="Murphy D."/>
        </authorList>
    </citation>
    <scope>NUCLEOTIDE SEQUENCE [LARGE SCALE GENOMIC DNA]</scope>
    <source>
        <strain evidence="5 21">0268S</strain>
    </source>
</reference>
<evidence type="ECO:0000313" key="12">
    <source>
        <dbReference type="EMBL" id="VCU50362.1"/>
    </source>
</evidence>
<evidence type="ECO:0000313" key="22">
    <source>
        <dbReference type="Proteomes" id="UP000050164"/>
    </source>
</evidence>
<evidence type="ECO:0000313" key="15">
    <source>
        <dbReference type="Proteomes" id="UP000044938"/>
    </source>
</evidence>
<dbReference type="EMBL" id="COPH01000030">
    <property type="protein sequence ID" value="CLW80120.1"/>
    <property type="molecule type" value="Genomic_DNA"/>
</dbReference>
<evidence type="ECO:0000313" key="24">
    <source>
        <dbReference type="Proteomes" id="UP000300237"/>
    </source>
</evidence>
<keyword evidence="1" id="KW-0449">Lipoprotein</keyword>
<dbReference type="EMBL" id="CNFT01001482">
    <property type="protein sequence ID" value="CKT34434.1"/>
    <property type="molecule type" value="Genomic_DNA"/>
</dbReference>
<protein>
    <submittedName>
        <fullName evidence="1">Lipoprotein LppJ</fullName>
    </submittedName>
</protein>
<dbReference type="Proteomes" id="UP000049023">
    <property type="component" value="Unassembled WGS sequence"/>
</dbReference>
<proteinExistence type="predicted"/>
<dbReference type="Proteomes" id="UP000189452">
    <property type="component" value="Chromosome"/>
</dbReference>
<dbReference type="EMBL" id="CSAD01000144">
    <property type="protein sequence ID" value="COV23058.1"/>
    <property type="molecule type" value="Genomic_DNA"/>
</dbReference>
<organism evidence="11 23">
    <name type="scientific">Mycobacterium tuberculosis</name>
    <dbReference type="NCBI Taxonomy" id="1773"/>
    <lineage>
        <taxon>Bacteria</taxon>
        <taxon>Bacillati</taxon>
        <taxon>Actinomycetota</taxon>
        <taxon>Actinomycetes</taxon>
        <taxon>Mycobacteriales</taxon>
        <taxon>Mycobacteriaceae</taxon>
        <taxon>Mycobacterium</taxon>
        <taxon>Mycobacterium tuberculosis complex</taxon>
    </lineage>
</organism>
<evidence type="ECO:0000313" key="3">
    <source>
        <dbReference type="EMBL" id="CKS36285.1"/>
    </source>
</evidence>
<evidence type="ECO:0000313" key="14">
    <source>
        <dbReference type="Proteomes" id="UP000039217"/>
    </source>
</evidence>
<dbReference type="Proteomes" id="UP000045842">
    <property type="component" value="Unassembled WGS sequence"/>
</dbReference>
<dbReference type="EMBL" id="CQQC01000996">
    <property type="protein sequence ID" value="CNV55552.1"/>
    <property type="molecule type" value="Genomic_DNA"/>
</dbReference>
<dbReference type="EMBL" id="CSAE01000258">
    <property type="protein sequence ID" value="COV96099.1"/>
    <property type="molecule type" value="Genomic_DNA"/>
</dbReference>
<reference evidence="12 24" key="6">
    <citation type="submission" date="2018-08" db="EMBL/GenBank/DDBJ databases">
        <authorList>
            <person name="Fokvardsen B D."/>
            <person name="Norman A."/>
        </authorList>
    </citation>
    <scope>NUCLEOTIDE SEQUENCE [LARGE SCALE GENOMIC DNA]</scope>
    <source>
        <strain evidence="12 24">DKC2</strain>
    </source>
</reference>
<reference evidence="9" key="1">
    <citation type="submission" date="2015-03" db="EMBL/GenBank/DDBJ databases">
        <authorList>
            <person name="Murphy D."/>
        </authorList>
    </citation>
    <scope>NUCLEOTIDE SEQUENCE [LARGE SCALE GENOMIC DNA]</scope>
    <source>
        <strain evidence="9">K00500041</strain>
    </source>
</reference>
<evidence type="ECO:0000313" key="2">
    <source>
        <dbReference type="EMBL" id="CKR44635.1"/>
    </source>
</evidence>
<dbReference type="Proteomes" id="UP000300237">
    <property type="component" value="Chromosome"/>
</dbReference>
<dbReference type="EMBL" id="CGCX01000937">
    <property type="protein sequence ID" value="CFR85904.1"/>
    <property type="molecule type" value="Genomic_DNA"/>
</dbReference>
<dbReference type="EMBL" id="LWDQ01000001">
    <property type="protein sequence ID" value="OMH60022.1"/>
    <property type="molecule type" value="Genomic_DNA"/>
</dbReference>
<dbReference type="PATRIC" id="fig|1773.206.peg.1082"/>
<dbReference type="EMBL" id="CNGE01000271">
    <property type="protein sequence ID" value="CKS36285.1"/>
    <property type="molecule type" value="Genomic_DNA"/>
</dbReference>
<sequence>MFSMPHSTADRRLRLTRQALLAAAVVPLLAGCALVMHKPHSAGSSNPWDDSAHPLTDDQAMAQVVEPAKQIVAAADLQAVRAGFSFTSCNDQGDPPYQGTVRMAFLLQGDHDAYFQHVRAAMLSHGWIDGPPPGQYFHGITLHKNGVTANMSLALDHSYGEMILDGECRNTTDHHHDDETTNITNQLVQP</sequence>
<dbReference type="AlphaFoldDB" id="A0A0E9ABJ6"/>
<evidence type="ECO:0000313" key="9">
    <source>
        <dbReference type="EMBL" id="COV96099.1"/>
    </source>
</evidence>